<dbReference type="Proteomes" id="UP000289738">
    <property type="component" value="Chromosome A07"/>
</dbReference>
<comment type="caution">
    <text evidence="3">The sequence shown here is derived from an EMBL/GenBank/DDBJ whole genome shotgun (WGS) entry which is preliminary data.</text>
</comment>
<reference evidence="3 4" key="1">
    <citation type="submission" date="2019-01" db="EMBL/GenBank/DDBJ databases">
        <title>Sequencing of cultivated peanut Arachis hypogaea provides insights into genome evolution and oil improvement.</title>
        <authorList>
            <person name="Chen X."/>
        </authorList>
    </citation>
    <scope>NUCLEOTIDE SEQUENCE [LARGE SCALE GENOMIC DNA]</scope>
    <source>
        <strain evidence="4">cv. Fuhuasheng</strain>
        <tissue evidence="3">Leaves</tissue>
    </source>
</reference>
<proteinExistence type="predicted"/>
<feature type="region of interest" description="Disordered" evidence="1">
    <location>
        <begin position="80"/>
        <end position="119"/>
    </location>
</feature>
<keyword evidence="2" id="KW-1133">Transmembrane helix</keyword>
<name>A0A445CG02_ARAHY</name>
<feature type="transmembrane region" description="Helical" evidence="2">
    <location>
        <begin position="24"/>
        <end position="42"/>
    </location>
</feature>
<evidence type="ECO:0000256" key="1">
    <source>
        <dbReference type="SAM" id="MobiDB-lite"/>
    </source>
</evidence>
<gene>
    <name evidence="3" type="ORF">Ahy_A07g036349</name>
</gene>
<keyword evidence="2" id="KW-0472">Membrane</keyword>
<evidence type="ECO:0000313" key="3">
    <source>
        <dbReference type="EMBL" id="RYR49837.1"/>
    </source>
</evidence>
<feature type="compositionally biased region" description="Basic residues" evidence="1">
    <location>
        <begin position="90"/>
        <end position="103"/>
    </location>
</feature>
<organism evidence="3 4">
    <name type="scientific">Arachis hypogaea</name>
    <name type="common">Peanut</name>
    <dbReference type="NCBI Taxonomy" id="3818"/>
    <lineage>
        <taxon>Eukaryota</taxon>
        <taxon>Viridiplantae</taxon>
        <taxon>Streptophyta</taxon>
        <taxon>Embryophyta</taxon>
        <taxon>Tracheophyta</taxon>
        <taxon>Spermatophyta</taxon>
        <taxon>Magnoliopsida</taxon>
        <taxon>eudicotyledons</taxon>
        <taxon>Gunneridae</taxon>
        <taxon>Pentapetalae</taxon>
        <taxon>rosids</taxon>
        <taxon>fabids</taxon>
        <taxon>Fabales</taxon>
        <taxon>Fabaceae</taxon>
        <taxon>Papilionoideae</taxon>
        <taxon>50 kb inversion clade</taxon>
        <taxon>dalbergioids sensu lato</taxon>
        <taxon>Dalbergieae</taxon>
        <taxon>Pterocarpus clade</taxon>
        <taxon>Arachis</taxon>
    </lineage>
</organism>
<dbReference type="AlphaFoldDB" id="A0A445CG02"/>
<evidence type="ECO:0000256" key="2">
    <source>
        <dbReference type="SAM" id="Phobius"/>
    </source>
</evidence>
<keyword evidence="4" id="KW-1185">Reference proteome</keyword>
<feature type="compositionally biased region" description="Basic and acidic residues" evidence="1">
    <location>
        <begin position="104"/>
        <end position="119"/>
    </location>
</feature>
<accession>A0A445CG02</accession>
<evidence type="ECO:0000313" key="4">
    <source>
        <dbReference type="Proteomes" id="UP000289738"/>
    </source>
</evidence>
<sequence length="137" mass="16081">MWSSDADYEIFEVHGWPTNMTVDLGKRFCTYVFLFLICAALVRVGKKPDEFCHYWLTMEAYNNIYAFHINSIHGQALWEKSPQNRPQAPKFKKRPGPIKKKRRKDADEEPSRGKKQKTSDERIICTLFGIVFSMFLV</sequence>
<protein>
    <submittedName>
        <fullName evidence="3">Uncharacterized protein</fullName>
    </submittedName>
</protein>
<keyword evidence="2" id="KW-0812">Transmembrane</keyword>
<dbReference type="EMBL" id="SDMP01000007">
    <property type="protein sequence ID" value="RYR49837.1"/>
    <property type="molecule type" value="Genomic_DNA"/>
</dbReference>